<dbReference type="Proteomes" id="UP000000311">
    <property type="component" value="Unassembled WGS sequence"/>
</dbReference>
<evidence type="ECO:0000256" key="1">
    <source>
        <dbReference type="SAM" id="MobiDB-lite"/>
    </source>
</evidence>
<dbReference type="AlphaFoldDB" id="E2AGR5"/>
<reference evidence="2 3" key="1">
    <citation type="journal article" date="2010" name="Science">
        <title>Genomic comparison of the ants Camponotus floridanus and Harpegnathos saltator.</title>
        <authorList>
            <person name="Bonasio R."/>
            <person name="Zhang G."/>
            <person name="Ye C."/>
            <person name="Mutti N.S."/>
            <person name="Fang X."/>
            <person name="Qin N."/>
            <person name="Donahue G."/>
            <person name="Yang P."/>
            <person name="Li Q."/>
            <person name="Li C."/>
            <person name="Zhang P."/>
            <person name="Huang Z."/>
            <person name="Berger S.L."/>
            <person name="Reinberg D."/>
            <person name="Wang J."/>
            <person name="Liebig J."/>
        </authorList>
    </citation>
    <scope>NUCLEOTIDE SEQUENCE [LARGE SCALE GENOMIC DNA]</scope>
    <source>
        <strain evidence="3">C129</strain>
    </source>
</reference>
<keyword evidence="3" id="KW-1185">Reference proteome</keyword>
<feature type="region of interest" description="Disordered" evidence="1">
    <location>
        <begin position="159"/>
        <end position="193"/>
    </location>
</feature>
<name>E2AGR5_CAMFO</name>
<sequence>MKDGGLSKPDGCSTSHRSSSPAIRDCFYSTNLTDRRNSPESVCTRVRRSIKAGKSHRDSTLAQKGGGQGGAGTRKLKPFLLLYTEPEDNGIGDIDHCRSFSRHNSRRRITHTNAIRIVHLFLCNLRINREIHTLNAPVSQACPPPMQAGNFQEIAFGTNNRAQPGFEPGTSRTQSENHTPRPLSRSGRHMFTS</sequence>
<accession>E2AGR5</accession>
<protein>
    <submittedName>
        <fullName evidence="2">Uncharacterized protein</fullName>
    </submittedName>
</protein>
<evidence type="ECO:0000313" key="2">
    <source>
        <dbReference type="EMBL" id="EFN67328.1"/>
    </source>
</evidence>
<feature type="region of interest" description="Disordered" evidence="1">
    <location>
        <begin position="1"/>
        <end position="20"/>
    </location>
</feature>
<dbReference type="InParanoid" id="E2AGR5"/>
<organism evidence="3">
    <name type="scientific">Camponotus floridanus</name>
    <name type="common">Florida carpenter ant</name>
    <dbReference type="NCBI Taxonomy" id="104421"/>
    <lineage>
        <taxon>Eukaryota</taxon>
        <taxon>Metazoa</taxon>
        <taxon>Ecdysozoa</taxon>
        <taxon>Arthropoda</taxon>
        <taxon>Hexapoda</taxon>
        <taxon>Insecta</taxon>
        <taxon>Pterygota</taxon>
        <taxon>Neoptera</taxon>
        <taxon>Endopterygota</taxon>
        <taxon>Hymenoptera</taxon>
        <taxon>Apocrita</taxon>
        <taxon>Aculeata</taxon>
        <taxon>Formicoidea</taxon>
        <taxon>Formicidae</taxon>
        <taxon>Formicinae</taxon>
        <taxon>Camponotus</taxon>
    </lineage>
</organism>
<feature type="compositionally biased region" description="Basic residues" evidence="1">
    <location>
        <begin position="45"/>
        <end position="54"/>
    </location>
</feature>
<gene>
    <name evidence="2" type="ORF">EAG_04789</name>
</gene>
<feature type="region of interest" description="Disordered" evidence="1">
    <location>
        <begin position="35"/>
        <end position="72"/>
    </location>
</feature>
<proteinExistence type="predicted"/>
<evidence type="ECO:0000313" key="3">
    <source>
        <dbReference type="Proteomes" id="UP000000311"/>
    </source>
</evidence>
<dbReference type="EMBL" id="GL439408">
    <property type="protein sequence ID" value="EFN67328.1"/>
    <property type="molecule type" value="Genomic_DNA"/>
</dbReference>